<evidence type="ECO:0000313" key="8">
    <source>
        <dbReference type="Proteomes" id="UP000054639"/>
    </source>
</evidence>
<dbReference type="Proteomes" id="UP000254230">
    <property type="component" value="Unassembled WGS sequence"/>
</dbReference>
<evidence type="ECO:0000313" key="9">
    <source>
        <dbReference type="Proteomes" id="UP000254230"/>
    </source>
</evidence>
<evidence type="ECO:0000313" key="6">
    <source>
        <dbReference type="EMBL" id="KTD55386.1"/>
    </source>
</evidence>
<reference evidence="7 9" key="2">
    <citation type="submission" date="2018-06" db="EMBL/GenBank/DDBJ databases">
        <authorList>
            <consortium name="Pathogen Informatics"/>
            <person name="Doyle S."/>
        </authorList>
    </citation>
    <scope>NUCLEOTIDE SEQUENCE [LARGE SCALE GENOMIC DNA]</scope>
    <source>
        <strain evidence="7 9">NCTC12376</strain>
    </source>
</reference>
<dbReference type="Gene3D" id="1.20.1550.10">
    <property type="entry name" value="DsbB-like"/>
    <property type="match status" value="1"/>
</dbReference>
<feature type="transmembrane region" description="Helical" evidence="5">
    <location>
        <begin position="7"/>
        <end position="28"/>
    </location>
</feature>
<dbReference type="EMBL" id="UGOW01000001">
    <property type="protein sequence ID" value="STY16560.1"/>
    <property type="molecule type" value="Genomic_DNA"/>
</dbReference>
<feature type="transmembrane region" description="Helical" evidence="5">
    <location>
        <begin position="107"/>
        <end position="127"/>
    </location>
</feature>
<protein>
    <submittedName>
        <fullName evidence="7">Inner (Transmembrane) protein</fullName>
    </submittedName>
    <submittedName>
        <fullName evidence="6">Transmembrane protein</fullName>
    </submittedName>
</protein>
<evidence type="ECO:0000256" key="2">
    <source>
        <dbReference type="ARBA" id="ARBA00022692"/>
    </source>
</evidence>
<proteinExistence type="predicted"/>
<evidence type="ECO:0000313" key="7">
    <source>
        <dbReference type="EMBL" id="STY16560.1"/>
    </source>
</evidence>
<dbReference type="Pfam" id="PF02600">
    <property type="entry name" value="DsbB"/>
    <property type="match status" value="1"/>
</dbReference>
<evidence type="ECO:0000256" key="1">
    <source>
        <dbReference type="ARBA" id="ARBA00004141"/>
    </source>
</evidence>
<reference evidence="6 8" key="1">
    <citation type="submission" date="2015-11" db="EMBL/GenBank/DDBJ databases">
        <title>Genomic analysis of 38 Legionella species identifies large and diverse effector repertoires.</title>
        <authorList>
            <person name="Burstein D."/>
            <person name="Amaro F."/>
            <person name="Zusman T."/>
            <person name="Lifshitz Z."/>
            <person name="Cohen O."/>
            <person name="Gilbert J.A."/>
            <person name="Pupko T."/>
            <person name="Shuman H.A."/>
            <person name="Segal G."/>
        </authorList>
    </citation>
    <scope>NUCLEOTIDE SEQUENCE [LARGE SCALE GENOMIC DNA]</scope>
    <source>
        <strain evidence="6 8">ATCC 49507</strain>
    </source>
</reference>
<dbReference type="EMBL" id="LNYR01000001">
    <property type="protein sequence ID" value="KTD55386.1"/>
    <property type="molecule type" value="Genomic_DNA"/>
</dbReference>
<evidence type="ECO:0000256" key="3">
    <source>
        <dbReference type="ARBA" id="ARBA00022989"/>
    </source>
</evidence>
<gene>
    <name evidence="6" type="primary">lidJ</name>
    <name evidence="6" type="ORF">Lqua_0103</name>
    <name evidence="7" type="ORF">NCTC12376_00351</name>
</gene>
<evidence type="ECO:0000256" key="5">
    <source>
        <dbReference type="SAM" id="Phobius"/>
    </source>
</evidence>
<organism evidence="7 9">
    <name type="scientific">Legionella quateirensis</name>
    <dbReference type="NCBI Taxonomy" id="45072"/>
    <lineage>
        <taxon>Bacteria</taxon>
        <taxon>Pseudomonadati</taxon>
        <taxon>Pseudomonadota</taxon>
        <taxon>Gammaproteobacteria</taxon>
        <taxon>Legionellales</taxon>
        <taxon>Legionellaceae</taxon>
        <taxon>Legionella</taxon>
    </lineage>
</organism>
<comment type="subcellular location">
    <subcellularLocation>
        <location evidence="1">Membrane</location>
        <topology evidence="1">Multi-pass membrane protein</topology>
    </subcellularLocation>
</comment>
<dbReference type="AlphaFoldDB" id="A0A378KXK6"/>
<dbReference type="GO" id="GO:0016020">
    <property type="term" value="C:membrane"/>
    <property type="evidence" value="ECO:0007669"/>
    <property type="project" value="UniProtKB-SubCell"/>
</dbReference>
<dbReference type="OrthoDB" id="3711263at2"/>
<keyword evidence="4 5" id="KW-0472">Membrane</keyword>
<sequence length="180" mass="20388">MNIQKKLHLWGNSLGLLFICIILIFAFADQLLKNSLPCPLCLLQRICFAGVGLCLMMNLRLGIRMPHYGFMLLQALLGLAIATRQIYLHLAPGTPGYGDPFLGLYFYTWSAVIFLFIIGFIAIALLFEQGFDDQLKTSNKWLIALMYLFLILILANGISTFIECGPYVCPDNPIVYYFFK</sequence>
<keyword evidence="3 5" id="KW-1133">Transmembrane helix</keyword>
<dbReference type="GO" id="GO:0015035">
    <property type="term" value="F:protein-disulfide reductase activity"/>
    <property type="evidence" value="ECO:0007669"/>
    <property type="project" value="InterPro"/>
</dbReference>
<feature type="transmembrane region" description="Helical" evidence="5">
    <location>
        <begin position="34"/>
        <end position="56"/>
    </location>
</feature>
<dbReference type="GO" id="GO:0006457">
    <property type="term" value="P:protein folding"/>
    <property type="evidence" value="ECO:0007669"/>
    <property type="project" value="InterPro"/>
</dbReference>
<dbReference type="STRING" id="45072.Lqua_0103"/>
<accession>A0A378KXK6</accession>
<feature type="transmembrane region" description="Helical" evidence="5">
    <location>
        <begin position="68"/>
        <end position="87"/>
    </location>
</feature>
<dbReference type="Proteomes" id="UP000054639">
    <property type="component" value="Unassembled WGS sequence"/>
</dbReference>
<dbReference type="InterPro" id="IPR003752">
    <property type="entry name" value="DiS_bond_form_DsbB/BdbC"/>
</dbReference>
<name>A0A378KXK6_9GAMM</name>
<dbReference type="SUPFAM" id="SSF158442">
    <property type="entry name" value="DsbB-like"/>
    <property type="match status" value="1"/>
</dbReference>
<keyword evidence="8" id="KW-1185">Reference proteome</keyword>
<evidence type="ECO:0000256" key="4">
    <source>
        <dbReference type="ARBA" id="ARBA00023136"/>
    </source>
</evidence>
<keyword evidence="2 5" id="KW-0812">Transmembrane</keyword>
<dbReference type="RefSeq" id="WP_058472364.1">
    <property type="nucleotide sequence ID" value="NZ_CAAAIL010000006.1"/>
</dbReference>
<dbReference type="InterPro" id="IPR023380">
    <property type="entry name" value="DsbB-like_sf"/>
</dbReference>
<feature type="transmembrane region" description="Helical" evidence="5">
    <location>
        <begin position="139"/>
        <end position="162"/>
    </location>
</feature>